<dbReference type="Proteomes" id="UP000326757">
    <property type="component" value="Unassembled WGS sequence"/>
</dbReference>
<dbReference type="AlphaFoldDB" id="A0A5N6KKY4"/>
<protein>
    <submittedName>
        <fullName evidence="2">Uncharacterized protein</fullName>
    </submittedName>
</protein>
<comment type="caution">
    <text evidence="2">The sequence shown here is derived from an EMBL/GenBank/DDBJ whole genome shotgun (WGS) entry which is preliminary data.</text>
</comment>
<reference evidence="2 3" key="1">
    <citation type="submission" date="2019-06" db="EMBL/GenBank/DDBJ databases">
        <title>Genome Sequence of the Brown Rot Fungal Pathogen Monilinia laxa.</title>
        <authorList>
            <person name="De Miccolis Angelini R.M."/>
            <person name="Landi L."/>
            <person name="Abate D."/>
            <person name="Pollastro S."/>
            <person name="Romanazzi G."/>
            <person name="Faretra F."/>
        </authorList>
    </citation>
    <scope>NUCLEOTIDE SEQUENCE [LARGE SCALE GENOMIC DNA]</scope>
    <source>
        <strain evidence="2 3">Mlax316</strain>
    </source>
</reference>
<dbReference type="EMBL" id="VIGI01000002">
    <property type="protein sequence ID" value="KAB8303859.1"/>
    <property type="molecule type" value="Genomic_DNA"/>
</dbReference>
<proteinExistence type="predicted"/>
<evidence type="ECO:0000256" key="1">
    <source>
        <dbReference type="SAM" id="Coils"/>
    </source>
</evidence>
<sequence length="205" mass="24232">MFGNEDEILALGGDTIGPYPEPEITIRECYEEYDTSFIDYEYMSLDKDCCQCEDCEHNLFTEWTYLDVLSYVLTRQIKVNNKQYTELRAAYENLELRAKYEALLQQATFSPKFTMRPARVQELPDTRVDSGNFTRNERRNCSCSFCKLEVWIINAVKVKDALRLEVRRTRAEYHELLHEYNTLRKTITGNYEYETLREFVVASDA</sequence>
<accession>A0A5N6KKY4</accession>
<dbReference type="OrthoDB" id="3500525at2759"/>
<gene>
    <name evidence="2" type="ORF">EYC80_005229</name>
</gene>
<organism evidence="2 3">
    <name type="scientific">Monilinia laxa</name>
    <name type="common">Brown rot fungus</name>
    <name type="synonym">Sclerotinia laxa</name>
    <dbReference type="NCBI Taxonomy" id="61186"/>
    <lineage>
        <taxon>Eukaryota</taxon>
        <taxon>Fungi</taxon>
        <taxon>Dikarya</taxon>
        <taxon>Ascomycota</taxon>
        <taxon>Pezizomycotina</taxon>
        <taxon>Leotiomycetes</taxon>
        <taxon>Helotiales</taxon>
        <taxon>Sclerotiniaceae</taxon>
        <taxon>Monilinia</taxon>
    </lineage>
</organism>
<name>A0A5N6KKY4_MONLA</name>
<feature type="coiled-coil region" evidence="1">
    <location>
        <begin position="159"/>
        <end position="186"/>
    </location>
</feature>
<keyword evidence="1" id="KW-0175">Coiled coil</keyword>
<keyword evidence="3" id="KW-1185">Reference proteome</keyword>
<evidence type="ECO:0000313" key="2">
    <source>
        <dbReference type="EMBL" id="KAB8303859.1"/>
    </source>
</evidence>
<evidence type="ECO:0000313" key="3">
    <source>
        <dbReference type="Proteomes" id="UP000326757"/>
    </source>
</evidence>